<keyword evidence="5" id="KW-0408">Iron</keyword>
<evidence type="ECO:0000256" key="5">
    <source>
        <dbReference type="ARBA" id="ARBA00023004"/>
    </source>
</evidence>
<dbReference type="Pfam" id="PF02915">
    <property type="entry name" value="Rubrerythrin"/>
    <property type="match status" value="1"/>
</dbReference>
<dbReference type="Gene3D" id="2.20.28.10">
    <property type="match status" value="1"/>
</dbReference>
<dbReference type="SUPFAM" id="SSF57802">
    <property type="entry name" value="Rubredoxin-like"/>
    <property type="match status" value="1"/>
</dbReference>
<dbReference type="AlphaFoldDB" id="A0A0J8D975"/>
<dbReference type="STRING" id="1121307.CLCY_1c00670"/>
<feature type="domain" description="Ferritin-like diiron" evidence="7">
    <location>
        <begin position="4"/>
        <end position="135"/>
    </location>
</feature>
<evidence type="ECO:0000313" key="8">
    <source>
        <dbReference type="EMBL" id="KMT20833.1"/>
    </source>
</evidence>
<evidence type="ECO:0000313" key="9">
    <source>
        <dbReference type="Proteomes" id="UP000036756"/>
    </source>
</evidence>
<dbReference type="GO" id="GO:0005506">
    <property type="term" value="F:iron ion binding"/>
    <property type="evidence" value="ECO:0007669"/>
    <property type="project" value="InterPro"/>
</dbReference>
<dbReference type="Pfam" id="PF21349">
    <property type="entry name" value="RUBY_RBDX"/>
    <property type="match status" value="1"/>
</dbReference>
<dbReference type="InterPro" id="IPR012347">
    <property type="entry name" value="Ferritin-like"/>
</dbReference>
<sequence length="181" mass="21334">MDLNLKGTKTEQNLYKTFAGESRARNKYTLYSEKARQQGYQYIASVFIETAMNELAHARRTFNDFLKLNKSTEENLMDAAMGEAFETEKLYKEFEETARKEGFIEVADFYKELREVEEEHKERFLSVLKNLKAGKMFRRDIPVKWHCMNCGYIHEGKEAPSPCPLCKFPQGYFEILCENYK</sequence>
<dbReference type="CDD" id="cd00729">
    <property type="entry name" value="rubredoxin_SM"/>
    <property type="match status" value="1"/>
</dbReference>
<evidence type="ECO:0000256" key="4">
    <source>
        <dbReference type="ARBA" id="ARBA00022982"/>
    </source>
</evidence>
<dbReference type="InterPro" id="IPR052364">
    <property type="entry name" value="Rubrerythrin"/>
</dbReference>
<dbReference type="InterPro" id="IPR003251">
    <property type="entry name" value="Rr_diiron-bd_dom"/>
</dbReference>
<evidence type="ECO:0000256" key="2">
    <source>
        <dbReference type="ARBA" id="ARBA00022448"/>
    </source>
</evidence>
<evidence type="ECO:0000259" key="6">
    <source>
        <dbReference type="PROSITE" id="PS50903"/>
    </source>
</evidence>
<accession>A0A0J8D975</accession>
<keyword evidence="3" id="KW-0479">Metal-binding</keyword>
<organism evidence="8 9">
    <name type="scientific">Clostridium cylindrosporum DSM 605</name>
    <dbReference type="NCBI Taxonomy" id="1121307"/>
    <lineage>
        <taxon>Bacteria</taxon>
        <taxon>Bacillati</taxon>
        <taxon>Bacillota</taxon>
        <taxon>Clostridia</taxon>
        <taxon>Eubacteriales</taxon>
        <taxon>Clostridiaceae</taxon>
        <taxon>Clostridium</taxon>
    </lineage>
</organism>
<evidence type="ECO:0000256" key="1">
    <source>
        <dbReference type="ARBA" id="ARBA00001965"/>
    </source>
</evidence>
<dbReference type="SUPFAM" id="SSF47240">
    <property type="entry name" value="Ferritin-like"/>
    <property type="match status" value="1"/>
</dbReference>
<dbReference type="CDD" id="cd01041">
    <property type="entry name" value="Rubrerythrin"/>
    <property type="match status" value="1"/>
</dbReference>
<protein>
    <submittedName>
        <fullName evidence="8">Rubrerythrin-1</fullName>
        <ecNumber evidence="8">1.11.1.1</ecNumber>
    </submittedName>
</protein>
<keyword evidence="8" id="KW-0560">Oxidoreductase</keyword>
<keyword evidence="4" id="KW-0249">Electron transport</keyword>
<dbReference type="RefSeq" id="WP_048571236.1">
    <property type="nucleotide sequence ID" value="NZ_LFVU01000028.1"/>
</dbReference>
<dbReference type="Gene3D" id="1.20.1260.10">
    <property type="match status" value="1"/>
</dbReference>
<name>A0A0J8D975_CLOCY</name>
<dbReference type="EC" id="1.11.1.1" evidence="8"/>
<dbReference type="PANTHER" id="PTHR43865">
    <property type="entry name" value="RUBRERYTHRIN-RELATED"/>
    <property type="match status" value="1"/>
</dbReference>
<evidence type="ECO:0000259" key="7">
    <source>
        <dbReference type="PROSITE" id="PS50905"/>
    </source>
</evidence>
<dbReference type="GO" id="GO:0016692">
    <property type="term" value="F:NADH peroxidase activity"/>
    <property type="evidence" value="ECO:0007669"/>
    <property type="project" value="UniProtKB-EC"/>
</dbReference>
<dbReference type="InterPro" id="IPR024934">
    <property type="entry name" value="Rubredoxin-like_dom"/>
</dbReference>
<dbReference type="NCBIfam" id="NF045767">
    <property type="entry name" value="RuberyRbr"/>
    <property type="match status" value="1"/>
</dbReference>
<dbReference type="PATRIC" id="fig|1121307.3.peg.428"/>
<dbReference type="InterPro" id="IPR009078">
    <property type="entry name" value="Ferritin-like_SF"/>
</dbReference>
<keyword evidence="2" id="KW-0813">Transport</keyword>
<feature type="domain" description="Rubredoxin-like" evidence="6">
    <location>
        <begin position="142"/>
        <end position="176"/>
    </location>
</feature>
<dbReference type="InterPro" id="IPR009040">
    <property type="entry name" value="Ferritin-like_diiron"/>
</dbReference>
<dbReference type="InterPro" id="IPR048574">
    <property type="entry name" value="RUBY_RBDX"/>
</dbReference>
<keyword evidence="9" id="KW-1185">Reference proteome</keyword>
<evidence type="ECO:0000256" key="3">
    <source>
        <dbReference type="ARBA" id="ARBA00022723"/>
    </source>
</evidence>
<keyword evidence="8" id="KW-0575">Peroxidase</keyword>
<proteinExistence type="predicted"/>
<dbReference type="OrthoDB" id="9799749at2"/>
<comment type="caution">
    <text evidence="8">The sequence shown here is derived from an EMBL/GenBank/DDBJ whole genome shotgun (WGS) entry which is preliminary data.</text>
</comment>
<dbReference type="EMBL" id="LFVU01000028">
    <property type="protein sequence ID" value="KMT20833.1"/>
    <property type="molecule type" value="Genomic_DNA"/>
</dbReference>
<gene>
    <name evidence="8" type="primary">rbr1</name>
    <name evidence="8" type="ORF">CLCY_1c00670</name>
</gene>
<dbReference type="PANTHER" id="PTHR43865:SF1">
    <property type="entry name" value="RUBRERYTHRIN-RELATED"/>
    <property type="match status" value="1"/>
</dbReference>
<dbReference type="Proteomes" id="UP000036756">
    <property type="component" value="Unassembled WGS sequence"/>
</dbReference>
<comment type="cofactor">
    <cofactor evidence="1">
        <name>Fe(3+)</name>
        <dbReference type="ChEBI" id="CHEBI:29034"/>
    </cofactor>
</comment>
<reference evidence="8 9" key="1">
    <citation type="submission" date="2015-06" db="EMBL/GenBank/DDBJ databases">
        <title>Draft genome sequence of the purine-degrading Clostridium cylindrosporum HC-1 (DSM 605).</title>
        <authorList>
            <person name="Poehlein A."/>
            <person name="Schiel-Bengelsdorf B."/>
            <person name="Bengelsdorf F."/>
            <person name="Daniel R."/>
            <person name="Duerre P."/>
        </authorList>
    </citation>
    <scope>NUCLEOTIDE SEQUENCE [LARGE SCALE GENOMIC DNA]</scope>
    <source>
        <strain evidence="8 9">DSM 605</strain>
    </source>
</reference>
<dbReference type="PROSITE" id="PS50903">
    <property type="entry name" value="RUBREDOXIN_LIKE"/>
    <property type="match status" value="1"/>
</dbReference>
<dbReference type="PROSITE" id="PS50905">
    <property type="entry name" value="FERRITIN_LIKE"/>
    <property type="match status" value="1"/>
</dbReference>